<keyword evidence="2" id="KW-0808">Transferase</keyword>
<evidence type="ECO:0000256" key="5">
    <source>
        <dbReference type="ARBA" id="ARBA00022840"/>
    </source>
</evidence>
<evidence type="ECO:0008006" key="11">
    <source>
        <dbReference type="Google" id="ProtNLM"/>
    </source>
</evidence>
<gene>
    <name evidence="9" type="ORF">GCE9029_03268</name>
</gene>
<evidence type="ECO:0000256" key="4">
    <source>
        <dbReference type="ARBA" id="ARBA00022777"/>
    </source>
</evidence>
<sequence length="381" mass="40851">MKIRIIADDLTSAADAALPFYEKGKHCEVVLNYHHNSNAEVVSIDTNSRSLTEQLAYEITKQAAGTARENELVIKTIDSTLRGHIKAEIHAAFDASRKQHLVIAPAFPDAGRVTRAGVQYVNGIPVAESNYGLDLLHPALTSSIVELVSADIGNIAVLAGDASSEAVNEALTNNKVLILDANSQSALDLLVSRFPNPEKMLWVGSPGLAQALAVRFESQPSESSFPLKASKLLVVIGSANEVSHQQKAQLECTSIGLEEQNFHTHDLAMLATPSTRNADPNQVLHTLANKAARLISIACYDGLIATGGETSRAILDRIGVTAMTLCHQLEKGFPVCHAVLPHSETPFLIGIKAGGFGKPDSLKNAIHQFGFKHTGERHVSE</sequence>
<dbReference type="InterPro" id="IPR031475">
    <property type="entry name" value="NBD_C"/>
</dbReference>
<keyword evidence="6" id="KW-0119">Carbohydrate metabolism</keyword>
<dbReference type="Pfam" id="PF07005">
    <property type="entry name" value="SBD_N"/>
    <property type="match status" value="1"/>
</dbReference>
<dbReference type="AlphaFoldDB" id="A0A128F6T5"/>
<reference evidence="10" key="1">
    <citation type="submission" date="2016-02" db="EMBL/GenBank/DDBJ databases">
        <authorList>
            <person name="Rodrigo-Torres Lidia"/>
            <person name="Arahal R.David."/>
        </authorList>
    </citation>
    <scope>NUCLEOTIDE SEQUENCE [LARGE SCALE GENOMIC DNA]</scope>
    <source>
        <strain evidence="10">CECT 9029</strain>
    </source>
</reference>
<comment type="similarity">
    <text evidence="1">Belongs to the four-carbon acid sugar kinase family.</text>
</comment>
<name>A0A128F6T5_9GAMM</name>
<dbReference type="Proteomes" id="UP000071641">
    <property type="component" value="Unassembled WGS sequence"/>
</dbReference>
<dbReference type="Gene3D" id="3.40.980.20">
    <property type="entry name" value="Four-carbon acid sugar kinase, nucleotide binding domain"/>
    <property type="match status" value="1"/>
</dbReference>
<evidence type="ECO:0000313" key="9">
    <source>
        <dbReference type="EMBL" id="CZF82499.1"/>
    </source>
</evidence>
<proteinExistence type="inferred from homology"/>
<evidence type="ECO:0000256" key="2">
    <source>
        <dbReference type="ARBA" id="ARBA00022679"/>
    </source>
</evidence>
<keyword evidence="3" id="KW-0547">Nucleotide-binding</keyword>
<dbReference type="RefSeq" id="WP_063856912.1">
    <property type="nucleotide sequence ID" value="NZ_FIZX01000002.1"/>
</dbReference>
<feature type="domain" description="Four-carbon acid sugar kinase nucleotide binding" evidence="8">
    <location>
        <begin position="277"/>
        <end position="362"/>
    </location>
</feature>
<evidence type="ECO:0000256" key="1">
    <source>
        <dbReference type="ARBA" id="ARBA00005715"/>
    </source>
</evidence>
<accession>A0A128F6T5</accession>
<dbReference type="GO" id="GO:0016301">
    <property type="term" value="F:kinase activity"/>
    <property type="evidence" value="ECO:0007669"/>
    <property type="project" value="UniProtKB-KW"/>
</dbReference>
<dbReference type="Pfam" id="PF17042">
    <property type="entry name" value="NBD_C"/>
    <property type="match status" value="1"/>
</dbReference>
<organism evidence="9 10">
    <name type="scientific">Grimontia celer</name>
    <dbReference type="NCBI Taxonomy" id="1796497"/>
    <lineage>
        <taxon>Bacteria</taxon>
        <taxon>Pseudomonadati</taxon>
        <taxon>Pseudomonadota</taxon>
        <taxon>Gammaproteobacteria</taxon>
        <taxon>Vibrionales</taxon>
        <taxon>Vibrionaceae</taxon>
        <taxon>Grimontia</taxon>
    </lineage>
</organism>
<dbReference type="InterPro" id="IPR042213">
    <property type="entry name" value="NBD_C_sf"/>
</dbReference>
<dbReference type="InterPro" id="IPR037051">
    <property type="entry name" value="4-carb_acid_sugar_kinase_N_sf"/>
</dbReference>
<evidence type="ECO:0000259" key="7">
    <source>
        <dbReference type="Pfam" id="PF07005"/>
    </source>
</evidence>
<keyword evidence="4" id="KW-0418">Kinase</keyword>
<keyword evidence="10" id="KW-1185">Reference proteome</keyword>
<keyword evidence="5" id="KW-0067">ATP-binding</keyword>
<feature type="domain" description="Four-carbon acid sugar kinase N-terminal" evidence="7">
    <location>
        <begin position="5"/>
        <end position="212"/>
    </location>
</feature>
<dbReference type="Gene3D" id="3.40.50.10840">
    <property type="entry name" value="Putative sugar-binding, N-terminal domain"/>
    <property type="match status" value="1"/>
</dbReference>
<dbReference type="EMBL" id="FIZX01000002">
    <property type="protein sequence ID" value="CZF82499.1"/>
    <property type="molecule type" value="Genomic_DNA"/>
</dbReference>
<evidence type="ECO:0000259" key="8">
    <source>
        <dbReference type="Pfam" id="PF17042"/>
    </source>
</evidence>
<evidence type="ECO:0000256" key="3">
    <source>
        <dbReference type="ARBA" id="ARBA00022741"/>
    </source>
</evidence>
<evidence type="ECO:0000256" key="6">
    <source>
        <dbReference type="ARBA" id="ARBA00023277"/>
    </source>
</evidence>
<dbReference type="OrthoDB" id="191465at2"/>
<dbReference type="InterPro" id="IPR010737">
    <property type="entry name" value="4-carb_acid_sugar_kinase_N"/>
</dbReference>
<dbReference type="GO" id="GO:0005524">
    <property type="term" value="F:ATP binding"/>
    <property type="evidence" value="ECO:0007669"/>
    <property type="project" value="UniProtKB-KW"/>
</dbReference>
<dbReference type="SUPFAM" id="SSF142764">
    <property type="entry name" value="YgbK-like"/>
    <property type="match status" value="1"/>
</dbReference>
<dbReference type="STRING" id="1796497.GCE9029_03268"/>
<evidence type="ECO:0000313" key="10">
    <source>
        <dbReference type="Proteomes" id="UP000071641"/>
    </source>
</evidence>
<protein>
    <recommendedName>
        <fullName evidence="11">Four-carbon acid sugar kinase family protein</fullName>
    </recommendedName>
</protein>